<dbReference type="InterPro" id="IPR011051">
    <property type="entry name" value="RmlC_Cupin_sf"/>
</dbReference>
<proteinExistence type="inferred from homology"/>
<feature type="binding site" evidence="8">
    <location>
        <position position="204"/>
    </location>
    <ligand>
        <name>Fe cation</name>
        <dbReference type="ChEBI" id="CHEBI:24875"/>
        <note>catalytic</note>
    </ligand>
</feature>
<dbReference type="PANTHER" id="PTHR12918">
    <property type="entry name" value="CYSTEINE DIOXYGENASE"/>
    <property type="match status" value="1"/>
</dbReference>
<evidence type="ECO:0000256" key="10">
    <source>
        <dbReference type="SAM" id="MobiDB-lite"/>
    </source>
</evidence>
<dbReference type="OrthoDB" id="543511at2759"/>
<dbReference type="GO" id="GO:0019448">
    <property type="term" value="P:L-cysteine catabolic process"/>
    <property type="evidence" value="ECO:0007669"/>
    <property type="project" value="TreeGrafter"/>
</dbReference>
<dbReference type="SUPFAM" id="SSF51182">
    <property type="entry name" value="RmlC-like cupins"/>
    <property type="match status" value="1"/>
</dbReference>
<dbReference type="AlphaFoldDB" id="A0A9N8H591"/>
<evidence type="ECO:0000256" key="9">
    <source>
        <dbReference type="RuleBase" id="RU366010"/>
    </source>
</evidence>
<feature type="region of interest" description="Disordered" evidence="10">
    <location>
        <begin position="35"/>
        <end position="57"/>
    </location>
</feature>
<comment type="catalytic activity">
    <reaction evidence="9">
        <text>L-cysteine + O2 = 3-sulfino-L-alanine + H(+)</text>
        <dbReference type="Rhea" id="RHEA:20441"/>
        <dbReference type="ChEBI" id="CHEBI:15378"/>
        <dbReference type="ChEBI" id="CHEBI:15379"/>
        <dbReference type="ChEBI" id="CHEBI:35235"/>
        <dbReference type="ChEBI" id="CHEBI:61085"/>
        <dbReference type="EC" id="1.13.11.20"/>
    </reaction>
</comment>
<dbReference type="Pfam" id="PF05995">
    <property type="entry name" value="CDO_I"/>
    <property type="match status" value="1"/>
</dbReference>
<evidence type="ECO:0000256" key="5">
    <source>
        <dbReference type="ARBA" id="ARBA00023002"/>
    </source>
</evidence>
<comment type="similarity">
    <text evidence="1 9">Belongs to the cysteine dioxygenase family.</text>
</comment>
<dbReference type="CDD" id="cd10548">
    <property type="entry name" value="cupin_CDO"/>
    <property type="match status" value="1"/>
</dbReference>
<dbReference type="EMBL" id="CAICTM010000079">
    <property type="protein sequence ID" value="CAB9500292.1"/>
    <property type="molecule type" value="Genomic_DNA"/>
</dbReference>
<evidence type="ECO:0000256" key="7">
    <source>
        <dbReference type="PIRSR" id="PIRSR610300-50"/>
    </source>
</evidence>
<comment type="caution">
    <text evidence="11">The sequence shown here is derived from an EMBL/GenBank/DDBJ whole genome shotgun (WGS) entry which is preliminary data.</text>
</comment>
<accession>A0A9N8H591</accession>
<evidence type="ECO:0000256" key="3">
    <source>
        <dbReference type="ARBA" id="ARBA00022723"/>
    </source>
</evidence>
<dbReference type="Gene3D" id="2.60.120.10">
    <property type="entry name" value="Jelly Rolls"/>
    <property type="match status" value="1"/>
</dbReference>
<keyword evidence="7" id="KW-0883">Thioether bond</keyword>
<evidence type="ECO:0000256" key="1">
    <source>
        <dbReference type="ARBA" id="ARBA00006622"/>
    </source>
</evidence>
<dbReference type="InterPro" id="IPR010300">
    <property type="entry name" value="CDO_1"/>
</dbReference>
<keyword evidence="4 9" id="KW-0223">Dioxygenase</keyword>
<feature type="binding site" evidence="8">
    <location>
        <position position="256"/>
    </location>
    <ligand>
        <name>Fe cation</name>
        <dbReference type="ChEBI" id="CHEBI:24875"/>
        <note>catalytic</note>
    </ligand>
</feature>
<dbReference type="GO" id="GO:0008198">
    <property type="term" value="F:ferrous iron binding"/>
    <property type="evidence" value="ECO:0007669"/>
    <property type="project" value="TreeGrafter"/>
</dbReference>
<keyword evidence="3 8" id="KW-0479">Metal-binding</keyword>
<evidence type="ECO:0000313" key="11">
    <source>
        <dbReference type="EMBL" id="CAB9500292.1"/>
    </source>
</evidence>
<dbReference type="EC" id="1.13.11.20" evidence="2 9"/>
<organism evidence="11 12">
    <name type="scientific">Seminavis robusta</name>
    <dbReference type="NCBI Taxonomy" id="568900"/>
    <lineage>
        <taxon>Eukaryota</taxon>
        <taxon>Sar</taxon>
        <taxon>Stramenopiles</taxon>
        <taxon>Ochrophyta</taxon>
        <taxon>Bacillariophyta</taxon>
        <taxon>Bacillariophyceae</taxon>
        <taxon>Bacillariophycidae</taxon>
        <taxon>Naviculales</taxon>
        <taxon>Naviculaceae</taxon>
        <taxon>Seminavis</taxon>
    </lineage>
</organism>
<dbReference type="PANTHER" id="PTHR12918:SF1">
    <property type="entry name" value="CYSTEINE DIOXYGENASE TYPE 1"/>
    <property type="match status" value="1"/>
</dbReference>
<gene>
    <name evidence="11" type="ORF">SEMRO_80_G043210.1</name>
</gene>
<dbReference type="Proteomes" id="UP001153069">
    <property type="component" value="Unassembled WGS sequence"/>
</dbReference>
<reference evidence="11" key="1">
    <citation type="submission" date="2020-06" db="EMBL/GenBank/DDBJ databases">
        <authorList>
            <consortium name="Plant Systems Biology data submission"/>
        </authorList>
    </citation>
    <scope>NUCLEOTIDE SEQUENCE</scope>
    <source>
        <strain evidence="11">D6</strain>
    </source>
</reference>
<evidence type="ECO:0000256" key="4">
    <source>
        <dbReference type="ARBA" id="ARBA00022964"/>
    </source>
</evidence>
<comment type="cofactor">
    <cofactor evidence="9">
        <name>Fe cation</name>
        <dbReference type="ChEBI" id="CHEBI:24875"/>
    </cofactor>
    <text evidence="9">Binds 1 Fe cation per subunit.</text>
</comment>
<evidence type="ECO:0000256" key="8">
    <source>
        <dbReference type="PIRSR" id="PIRSR610300-51"/>
    </source>
</evidence>
<protein>
    <recommendedName>
        <fullName evidence="2 9">Cysteine dioxygenase</fullName>
        <ecNumber evidence="2 9">1.13.11.20</ecNumber>
    </recommendedName>
</protein>
<feature type="compositionally biased region" description="Low complexity" evidence="10">
    <location>
        <begin position="35"/>
        <end position="48"/>
    </location>
</feature>
<keyword evidence="6 8" id="KW-0408">Iron</keyword>
<keyword evidence="12" id="KW-1185">Reference proteome</keyword>
<dbReference type="GO" id="GO:0017172">
    <property type="term" value="F:cysteine dioxygenase activity"/>
    <property type="evidence" value="ECO:0007669"/>
    <property type="project" value="UniProtKB-UniRule"/>
</dbReference>
<feature type="binding site" evidence="8">
    <location>
        <position position="202"/>
    </location>
    <ligand>
        <name>Fe cation</name>
        <dbReference type="ChEBI" id="CHEBI:24875"/>
        <note>catalytic</note>
    </ligand>
</feature>
<evidence type="ECO:0000256" key="6">
    <source>
        <dbReference type="ARBA" id="ARBA00023004"/>
    </source>
</evidence>
<sequence>MATSMKCLLGGRRVGSSYRRLANVSMERRFFATASSSAHNSATTTTTAGQRPLSTMPQLQERFAPKRSVFLDSTDENNDTLLRSSSSYVMQSLQFKYPKQERKKNKMQEKQLSLGDFIELVPQAVRLRQALLTYGAHDMMMQSREDPVMALFRNLNLQPHDWAPYAHTDASKAYTRNLITTDDETFTLMLLCWNPAQESKIHDHPCDGCWLSVLQGQVQECRYEYPDDDDAGLKCIADETFSQGQVAFINDSIGLHKVGNPSKDVLAVSLHLYAPPFGECKVWVPDEDDPAGNVTPTASDCATYHSEYGQVL</sequence>
<feature type="cross-link" description="3'-(S-cysteinyl)-tyrosine (Cys-Tyr)" evidence="7">
    <location>
        <begin position="209"/>
        <end position="273"/>
    </location>
</feature>
<name>A0A9N8H591_9STRA</name>
<dbReference type="InterPro" id="IPR014710">
    <property type="entry name" value="RmlC-like_jellyroll"/>
</dbReference>
<keyword evidence="5 9" id="KW-0560">Oxidoreductase</keyword>
<evidence type="ECO:0000256" key="2">
    <source>
        <dbReference type="ARBA" id="ARBA00013133"/>
    </source>
</evidence>
<evidence type="ECO:0000313" key="12">
    <source>
        <dbReference type="Proteomes" id="UP001153069"/>
    </source>
</evidence>